<dbReference type="RefSeq" id="XP_003063409.1">
    <property type="nucleotide sequence ID" value="XM_003063363.1"/>
</dbReference>
<evidence type="ECO:0000313" key="3">
    <source>
        <dbReference type="EMBL" id="EEH52545.1"/>
    </source>
</evidence>
<feature type="chain" id="PRO_5002910760" evidence="2">
    <location>
        <begin position="28"/>
        <end position="877"/>
    </location>
</feature>
<keyword evidence="2" id="KW-0732">Signal</keyword>
<dbReference type="OMA" id="ECKCASD"/>
<dbReference type="EMBL" id="GG663748">
    <property type="protein sequence ID" value="EEH52545.1"/>
    <property type="molecule type" value="Genomic_DNA"/>
</dbReference>
<dbReference type="GeneID" id="9688848"/>
<name>C1N5R6_MICPC</name>
<reference evidence="3 4" key="1">
    <citation type="journal article" date="2009" name="Science">
        <title>Green evolution and dynamic adaptations revealed by genomes of the marine picoeukaryotes Micromonas.</title>
        <authorList>
            <person name="Worden A.Z."/>
            <person name="Lee J.H."/>
            <person name="Mock T."/>
            <person name="Rouze P."/>
            <person name="Simmons M.P."/>
            <person name="Aerts A.L."/>
            <person name="Allen A.E."/>
            <person name="Cuvelier M.L."/>
            <person name="Derelle E."/>
            <person name="Everett M.V."/>
            <person name="Foulon E."/>
            <person name="Grimwood J."/>
            <person name="Gundlach H."/>
            <person name="Henrissat B."/>
            <person name="Napoli C."/>
            <person name="McDonald S.M."/>
            <person name="Parker M.S."/>
            <person name="Rombauts S."/>
            <person name="Salamov A."/>
            <person name="Von Dassow P."/>
            <person name="Badger J.H."/>
            <person name="Coutinho P.M."/>
            <person name="Demir E."/>
            <person name="Dubchak I."/>
            <person name="Gentemann C."/>
            <person name="Eikrem W."/>
            <person name="Gready J.E."/>
            <person name="John U."/>
            <person name="Lanier W."/>
            <person name="Lindquist E.A."/>
            <person name="Lucas S."/>
            <person name="Mayer K.F."/>
            <person name="Moreau H."/>
            <person name="Not F."/>
            <person name="Otillar R."/>
            <person name="Panaud O."/>
            <person name="Pangilinan J."/>
            <person name="Paulsen I."/>
            <person name="Piegu B."/>
            <person name="Poliakov A."/>
            <person name="Robbens S."/>
            <person name="Schmutz J."/>
            <person name="Toulza E."/>
            <person name="Wyss T."/>
            <person name="Zelensky A."/>
            <person name="Zhou K."/>
            <person name="Armbrust E.V."/>
            <person name="Bhattacharya D."/>
            <person name="Goodenough U.W."/>
            <person name="Van de Peer Y."/>
            <person name="Grigoriev I.V."/>
        </authorList>
    </citation>
    <scope>NUCLEOTIDE SEQUENCE [LARGE SCALE GENOMIC DNA]</scope>
    <source>
        <strain evidence="3 4">CCMP1545</strain>
    </source>
</reference>
<protein>
    <submittedName>
        <fullName evidence="3">Predicted protein</fullName>
    </submittedName>
</protein>
<sequence length="877" mass="88578">MARLRLRGVVLAAALVVLVAAASPALAQDGDPAGRGLFGNRRGRPPKKHGGDAHEDESCVLPGPSTPCVPGPVGDALCASAHPCFRATCERDKKTKDKNAGTCACSGKKDPESKCIPAIDDGNDCTGPLGRCDAAGVCVEDAKERGCACAPDDPAYDPDASGGSVSCGGSPPVDVNCLADKYQPCKCDGDTASPKCAPNTREEGCPCAGENACGADLSDPCVDPNAPCVCDGAGNCDVNYLPDDAACALPDGDVAKYFVAAAAGRGVAVDAACTSESSGLGVCRTMDGDAYPTCAPVFLPDDTPCVPDDGSASQCVEHKCVFATGVCESFPDPGAKCDPPDKGVACFSDEYGTCDAETPGLCVNDFDPKNCPCEPGNGCTPPEGNACVDPNTPCVCDGAGNCDVNYLPPQTECELPEVSLGKVAAGRGATGGRAPAGGDASCKATFGTCQYENGNDGPTACSGDAYKPENTPCVPDSGEVPCKSFTCDAGGNCDVGVDVPGECETDGTFSPCKSGTSGTCEAGTCVPDDDPLNCPCKLAPLAEDRFAPCGAAGSANTCIDKDVPCVCDGLGKCEKNFLPLGTICDSDSLGPCQIAKCAAATGTLGGDGVVCSTVAVPNDDACFANNGEPNCLNAGFCSNGACNDLQCNEPGGGACEDKSPGDACDSDDSGDEDGTCCPTGPEPSPSLVCNPAVTPPQGTCPCFALDDTCVFDGNWPGKCCGLVGGDFECKDQCPDPGNCAETGDSDDCADGYVCCVTDYNSPPQCVACLDPSCNSLPDGDCLAFTCRTNYQDAGSSCPNKFGVCSGQSGEECEYLCNESCIDGFVSGGSPCGSPNSNSCCQADNAVCTNVGGNNWCVLYKRFSPTARFQHLIAPPFN</sequence>
<feature type="region of interest" description="Disordered" evidence="1">
    <location>
        <begin position="29"/>
        <end position="57"/>
    </location>
</feature>
<evidence type="ECO:0000256" key="2">
    <source>
        <dbReference type="SAM" id="SignalP"/>
    </source>
</evidence>
<evidence type="ECO:0000313" key="4">
    <source>
        <dbReference type="Proteomes" id="UP000001876"/>
    </source>
</evidence>
<proteinExistence type="predicted"/>
<organism evidence="4">
    <name type="scientific">Micromonas pusilla (strain CCMP1545)</name>
    <name type="common">Picoplanktonic green alga</name>
    <dbReference type="NCBI Taxonomy" id="564608"/>
    <lineage>
        <taxon>Eukaryota</taxon>
        <taxon>Viridiplantae</taxon>
        <taxon>Chlorophyta</taxon>
        <taxon>Mamiellophyceae</taxon>
        <taxon>Mamiellales</taxon>
        <taxon>Mamiellaceae</taxon>
        <taxon>Micromonas</taxon>
    </lineage>
</organism>
<evidence type="ECO:0000256" key="1">
    <source>
        <dbReference type="SAM" id="MobiDB-lite"/>
    </source>
</evidence>
<gene>
    <name evidence="3" type="ORF">MICPUCDRAFT_53010</name>
</gene>
<dbReference type="KEGG" id="mpp:MICPUCDRAFT_53010"/>
<accession>C1N5R6</accession>
<feature type="signal peptide" evidence="2">
    <location>
        <begin position="1"/>
        <end position="27"/>
    </location>
</feature>
<dbReference type="AlphaFoldDB" id="C1N5R6"/>
<keyword evidence="4" id="KW-1185">Reference proteome</keyword>
<dbReference type="Proteomes" id="UP000001876">
    <property type="component" value="Unassembled WGS sequence"/>
</dbReference>